<dbReference type="GO" id="GO:0005509">
    <property type="term" value="F:calcium ion binding"/>
    <property type="evidence" value="ECO:0007669"/>
    <property type="project" value="InterPro"/>
</dbReference>
<accession>W4FYQ2</accession>
<dbReference type="VEuPathDB" id="FungiDB:H257_12765"/>
<dbReference type="InterPro" id="IPR002048">
    <property type="entry name" value="EF_hand_dom"/>
</dbReference>
<evidence type="ECO:0000256" key="2">
    <source>
        <dbReference type="SAM" id="MobiDB-lite"/>
    </source>
</evidence>
<organism evidence="4">
    <name type="scientific">Aphanomyces astaci</name>
    <name type="common">Crayfish plague agent</name>
    <dbReference type="NCBI Taxonomy" id="112090"/>
    <lineage>
        <taxon>Eukaryota</taxon>
        <taxon>Sar</taxon>
        <taxon>Stramenopiles</taxon>
        <taxon>Oomycota</taxon>
        <taxon>Saprolegniomycetes</taxon>
        <taxon>Saprolegniales</taxon>
        <taxon>Verrucalvaceae</taxon>
        <taxon>Aphanomyces</taxon>
    </lineage>
</organism>
<evidence type="ECO:0000313" key="4">
    <source>
        <dbReference type="EMBL" id="ETV71934.1"/>
    </source>
</evidence>
<reference evidence="4" key="1">
    <citation type="submission" date="2013-12" db="EMBL/GenBank/DDBJ databases">
        <title>The Genome Sequence of Aphanomyces astaci APO3.</title>
        <authorList>
            <consortium name="The Broad Institute Genomics Platform"/>
            <person name="Russ C."/>
            <person name="Tyler B."/>
            <person name="van West P."/>
            <person name="Dieguez-Uribeondo J."/>
            <person name="Young S.K."/>
            <person name="Zeng Q."/>
            <person name="Gargeya S."/>
            <person name="Fitzgerald M."/>
            <person name="Abouelleil A."/>
            <person name="Alvarado L."/>
            <person name="Chapman S.B."/>
            <person name="Gainer-Dewar J."/>
            <person name="Goldberg J."/>
            <person name="Griggs A."/>
            <person name="Gujja S."/>
            <person name="Hansen M."/>
            <person name="Howarth C."/>
            <person name="Imamovic A."/>
            <person name="Ireland A."/>
            <person name="Larimer J."/>
            <person name="McCowan C."/>
            <person name="Murphy C."/>
            <person name="Pearson M."/>
            <person name="Poon T.W."/>
            <person name="Priest M."/>
            <person name="Roberts A."/>
            <person name="Saif S."/>
            <person name="Shea T."/>
            <person name="Sykes S."/>
            <person name="Wortman J."/>
            <person name="Nusbaum C."/>
            <person name="Birren B."/>
        </authorList>
    </citation>
    <scope>NUCLEOTIDE SEQUENCE [LARGE SCALE GENOMIC DNA]</scope>
    <source>
        <strain evidence="4">APO3</strain>
    </source>
</reference>
<feature type="coiled-coil region" evidence="1">
    <location>
        <begin position="633"/>
        <end position="700"/>
    </location>
</feature>
<name>W4FYQ2_APHAT</name>
<proteinExistence type="predicted"/>
<dbReference type="PROSITE" id="PS50222">
    <property type="entry name" value="EF_HAND_2"/>
    <property type="match status" value="1"/>
</dbReference>
<dbReference type="OrthoDB" id="77492at2759"/>
<feature type="compositionally biased region" description="Pro residues" evidence="2">
    <location>
        <begin position="723"/>
        <end position="741"/>
    </location>
</feature>
<dbReference type="GeneID" id="20814761"/>
<protein>
    <recommendedName>
        <fullName evidence="3">EF-hand domain-containing protein</fullName>
    </recommendedName>
</protein>
<feature type="compositionally biased region" description="Basic and acidic residues" evidence="2">
    <location>
        <begin position="1"/>
        <end position="11"/>
    </location>
</feature>
<feature type="region of interest" description="Disordered" evidence="2">
    <location>
        <begin position="1"/>
        <end position="20"/>
    </location>
</feature>
<sequence length="1017" mass="115125">MLPEYVKDDPVGYHVSASRPGDGGGYTEGLVKAYNDQHGTVLVRFDDGEEAWYGPEDKLMFLQPSVTSSPKHPPPDNPLQWKVRVASGKQGRVVGYSAPLAQILMDSGESVYVNIATHDIQFLYCTSIFQFESTPRHPETEHDPQPSTLPLFAKQFDVTDVRSKLSTYRLILEHCQSSPAWQTKIGSDLKAIENDHRRIHFVFQDLQATDRGLRLAAARCICALAYENELNQSILSTENGLTVEWLRVFSIPSKFQRLYDDQCKSEGRVPDQEDFIRFLTALVRSNMPTVAASVYKFCDKAAHVPRLWCYPPVAGSVNEWSTIPDPESHLIGFILTPRAALPKHLTRADIQDLTDLFTPDLSVMTLLKKAQVVQASLASPANRFALYEALKEDPLLELLLEDHPPLAGLLQTFEMEAAISWRDLFGYLSTRIHVDILTKTWGADLMPELLRLFVSLIPVPSPWLFHHSWVWQSQLRATLETSALLNGIHLFFEAFEDTESPVQLVMALTHLRRLEVPPAPKPPGTNPRRKASKGDHRISLAIVSAQEAVRALKAIQAKHHAESSFQKHLSDVNTITTYVSQNAQKLHDQVLQHAYTPLVLTPLCTNLDEIVSSMQDMKHQTQQDKELAVSTNKERLQDEEKQHQAAVDAKKLKWQLQCDAIEAQKQQKKQATTAKNEKKAARVRQERQALARRRDQEVRKLEQKVAKIMQSPRHAAEFKPVLKPHPPPKPRIPETPNPPTVTCPSVSSSACRPQSARVVRDRTVAFGNMVSKLHSVEVTMKKEQTKAMWRHVHSENKRFQPPALLSVSNCVAIESKHKSKLLFKSSSPPTSQSNQQPMNLQRAITSLDLPLANEATCIKLASELIPPAVKPPDIDDDSSNSYCVMAKYNRTLDDDQRQVFKARFSSNHVKLNHRLSYAVQEQYVHMARRNQAWGAFCASSRIYSDDPEQLKRTEFATVAKKVGIVLRDDAEYEAVCRRLDKNLTGFLTWRDFYEWFLDQDLKHAMGVNPDRRSSAEK</sequence>
<evidence type="ECO:0000256" key="1">
    <source>
        <dbReference type="SAM" id="Coils"/>
    </source>
</evidence>
<feature type="domain" description="EF-hand" evidence="3">
    <location>
        <begin position="967"/>
        <end position="1002"/>
    </location>
</feature>
<dbReference type="EMBL" id="KI913156">
    <property type="protein sequence ID" value="ETV71934.1"/>
    <property type="molecule type" value="Genomic_DNA"/>
</dbReference>
<gene>
    <name evidence="4" type="ORF">H257_12765</name>
</gene>
<dbReference type="AlphaFoldDB" id="W4FYQ2"/>
<dbReference type="RefSeq" id="XP_009838377.1">
    <property type="nucleotide sequence ID" value="XM_009840075.1"/>
</dbReference>
<feature type="region of interest" description="Disordered" evidence="2">
    <location>
        <begin position="719"/>
        <end position="749"/>
    </location>
</feature>
<keyword evidence="1" id="KW-0175">Coiled coil</keyword>
<evidence type="ECO:0000259" key="3">
    <source>
        <dbReference type="PROSITE" id="PS50222"/>
    </source>
</evidence>